<evidence type="ECO:0000256" key="1">
    <source>
        <dbReference type="ARBA" id="ARBA00004141"/>
    </source>
</evidence>
<feature type="transmembrane region" description="Helical" evidence="6">
    <location>
        <begin position="6"/>
        <end position="25"/>
    </location>
</feature>
<dbReference type="InterPro" id="IPR039357">
    <property type="entry name" value="SRD5A/TECR"/>
</dbReference>
<evidence type="ECO:0000259" key="7">
    <source>
        <dbReference type="Pfam" id="PF02544"/>
    </source>
</evidence>
<evidence type="ECO:0000256" key="2">
    <source>
        <dbReference type="ARBA" id="ARBA00007742"/>
    </source>
</evidence>
<organism evidence="8">
    <name type="scientific">Sesamum radiatum</name>
    <name type="common">Black benniseed</name>
    <dbReference type="NCBI Taxonomy" id="300843"/>
    <lineage>
        <taxon>Eukaryota</taxon>
        <taxon>Viridiplantae</taxon>
        <taxon>Streptophyta</taxon>
        <taxon>Embryophyta</taxon>
        <taxon>Tracheophyta</taxon>
        <taxon>Spermatophyta</taxon>
        <taxon>Magnoliopsida</taxon>
        <taxon>eudicotyledons</taxon>
        <taxon>Gunneridae</taxon>
        <taxon>Pentapetalae</taxon>
        <taxon>asterids</taxon>
        <taxon>lamiids</taxon>
        <taxon>Lamiales</taxon>
        <taxon>Pedaliaceae</taxon>
        <taxon>Sesamum</taxon>
    </lineage>
</organism>
<comment type="caution">
    <text evidence="8">The sequence shown here is derived from an EMBL/GenBank/DDBJ whole genome shotgun (WGS) entry which is preliminary data.</text>
</comment>
<reference evidence="8" key="2">
    <citation type="journal article" date="2024" name="Plant">
        <title>Genomic evolution and insights into agronomic trait innovations of Sesamum species.</title>
        <authorList>
            <person name="Miao H."/>
            <person name="Wang L."/>
            <person name="Qu L."/>
            <person name="Liu H."/>
            <person name="Sun Y."/>
            <person name="Le M."/>
            <person name="Wang Q."/>
            <person name="Wei S."/>
            <person name="Zheng Y."/>
            <person name="Lin W."/>
            <person name="Duan Y."/>
            <person name="Cao H."/>
            <person name="Xiong S."/>
            <person name="Wang X."/>
            <person name="Wei L."/>
            <person name="Li C."/>
            <person name="Ma Q."/>
            <person name="Ju M."/>
            <person name="Zhao R."/>
            <person name="Li G."/>
            <person name="Mu C."/>
            <person name="Tian Q."/>
            <person name="Mei H."/>
            <person name="Zhang T."/>
            <person name="Gao T."/>
            <person name="Zhang H."/>
        </authorList>
    </citation>
    <scope>NUCLEOTIDE SEQUENCE</scope>
    <source>
        <strain evidence="8">G02</strain>
    </source>
</reference>
<dbReference type="GO" id="GO:0016020">
    <property type="term" value="C:membrane"/>
    <property type="evidence" value="ECO:0007669"/>
    <property type="project" value="UniProtKB-SubCell"/>
</dbReference>
<gene>
    <name evidence="8" type="ORF">Sradi_1994600</name>
</gene>
<keyword evidence="5 6" id="KW-0472">Membrane</keyword>
<dbReference type="PROSITE" id="PS50244">
    <property type="entry name" value="S5A_REDUCTASE"/>
    <property type="match status" value="1"/>
</dbReference>
<accession>A0AAW2TG52</accession>
<evidence type="ECO:0000256" key="6">
    <source>
        <dbReference type="SAM" id="Phobius"/>
    </source>
</evidence>
<evidence type="ECO:0000256" key="5">
    <source>
        <dbReference type="ARBA" id="ARBA00023136"/>
    </source>
</evidence>
<dbReference type="Pfam" id="PF02544">
    <property type="entry name" value="Steroid_dh"/>
    <property type="match status" value="1"/>
</dbReference>
<name>A0AAW2TG52_SESRA</name>
<evidence type="ECO:0000256" key="4">
    <source>
        <dbReference type="ARBA" id="ARBA00022989"/>
    </source>
</evidence>
<evidence type="ECO:0000313" key="8">
    <source>
        <dbReference type="EMBL" id="KAL0403538.1"/>
    </source>
</evidence>
<comment type="similarity">
    <text evidence="2">Belongs to the steroid 5-alpha reductase family.</text>
</comment>
<protein>
    <submittedName>
        <fullName evidence="8">Very-long-chain enoyl-CoA reductase</fullName>
    </submittedName>
</protein>
<sequence length="139" mass="15594">MVLNTVLFISSTYLTSAASMIYFLHRVQGLPEPSVDLKYVGLLVFVVGIVGNFYHHYLLSKLRDKNDKGYTIPRGGLFSLVICPHYLFEILTFIGFSLISQTFRSCAPLDQLHIYLLGAAPPENGIIPSSRISLRMLEL</sequence>
<dbReference type="GO" id="GO:0006629">
    <property type="term" value="P:lipid metabolic process"/>
    <property type="evidence" value="ECO:0007669"/>
    <property type="project" value="InterPro"/>
</dbReference>
<feature type="transmembrane region" description="Helical" evidence="6">
    <location>
        <begin position="37"/>
        <end position="57"/>
    </location>
</feature>
<proteinExistence type="inferred from homology"/>
<dbReference type="PANTHER" id="PTHR10556">
    <property type="entry name" value="3-OXO-5-ALPHA-STEROID 4-DEHYDROGENASE"/>
    <property type="match status" value="1"/>
</dbReference>
<comment type="subcellular location">
    <subcellularLocation>
        <location evidence="1">Membrane</location>
        <topology evidence="1">Multi-pass membrane protein</topology>
    </subcellularLocation>
</comment>
<dbReference type="AlphaFoldDB" id="A0AAW2TG52"/>
<dbReference type="EMBL" id="JACGWJ010000008">
    <property type="protein sequence ID" value="KAL0403538.1"/>
    <property type="molecule type" value="Genomic_DNA"/>
</dbReference>
<feature type="domain" description="3-oxo-5-alpha-steroid 4-dehydrogenase C-terminal" evidence="7">
    <location>
        <begin position="37"/>
        <end position="106"/>
    </location>
</feature>
<dbReference type="GO" id="GO:0016627">
    <property type="term" value="F:oxidoreductase activity, acting on the CH-CH group of donors"/>
    <property type="evidence" value="ECO:0007669"/>
    <property type="project" value="InterPro"/>
</dbReference>
<dbReference type="InterPro" id="IPR001104">
    <property type="entry name" value="3-oxo-5_a-steroid_4-DH_C"/>
</dbReference>
<keyword evidence="4 6" id="KW-1133">Transmembrane helix</keyword>
<reference evidence="8" key="1">
    <citation type="submission" date="2020-06" db="EMBL/GenBank/DDBJ databases">
        <authorList>
            <person name="Li T."/>
            <person name="Hu X."/>
            <person name="Zhang T."/>
            <person name="Song X."/>
            <person name="Zhang H."/>
            <person name="Dai N."/>
            <person name="Sheng W."/>
            <person name="Hou X."/>
            <person name="Wei L."/>
        </authorList>
    </citation>
    <scope>NUCLEOTIDE SEQUENCE</scope>
    <source>
        <strain evidence="8">G02</strain>
        <tissue evidence="8">Leaf</tissue>
    </source>
</reference>
<evidence type="ECO:0000256" key="3">
    <source>
        <dbReference type="ARBA" id="ARBA00022692"/>
    </source>
</evidence>
<dbReference type="PANTHER" id="PTHR10556:SF54">
    <property type="entry name" value="VERY-LONG-CHAIN ENOYL-COA REDUCTASE-LIKE"/>
    <property type="match status" value="1"/>
</dbReference>
<feature type="transmembrane region" description="Helical" evidence="6">
    <location>
        <begin position="77"/>
        <end position="99"/>
    </location>
</feature>
<keyword evidence="3 6" id="KW-0812">Transmembrane</keyword>